<dbReference type="InterPro" id="IPR036890">
    <property type="entry name" value="HATPase_C_sf"/>
</dbReference>
<dbReference type="PANTHER" id="PTHR43547">
    <property type="entry name" value="TWO-COMPONENT HISTIDINE KINASE"/>
    <property type="match status" value="1"/>
</dbReference>
<evidence type="ECO:0000256" key="11">
    <source>
        <dbReference type="ARBA" id="ARBA00022989"/>
    </source>
</evidence>
<evidence type="ECO:0000256" key="6">
    <source>
        <dbReference type="ARBA" id="ARBA00022679"/>
    </source>
</evidence>
<evidence type="ECO:0000256" key="9">
    <source>
        <dbReference type="ARBA" id="ARBA00022777"/>
    </source>
</evidence>
<feature type="domain" description="Histidine kinase" evidence="14">
    <location>
        <begin position="342"/>
        <end position="534"/>
    </location>
</feature>
<evidence type="ECO:0000256" key="1">
    <source>
        <dbReference type="ARBA" id="ARBA00000085"/>
    </source>
</evidence>
<keyword evidence="5" id="KW-0597">Phosphoprotein</keyword>
<feature type="transmembrane region" description="Helical" evidence="13">
    <location>
        <begin position="182"/>
        <end position="202"/>
    </location>
</feature>
<organism evidence="15 16">
    <name type="scientific">Planococcus lenghuensis</name>
    <dbReference type="NCBI Taxonomy" id="2213202"/>
    <lineage>
        <taxon>Bacteria</taxon>
        <taxon>Bacillati</taxon>
        <taxon>Bacillota</taxon>
        <taxon>Bacilli</taxon>
        <taxon>Bacillales</taxon>
        <taxon>Caryophanaceae</taxon>
        <taxon>Planococcus</taxon>
    </lineage>
</organism>
<evidence type="ECO:0000256" key="13">
    <source>
        <dbReference type="SAM" id="Phobius"/>
    </source>
</evidence>
<evidence type="ECO:0000256" key="3">
    <source>
        <dbReference type="ARBA" id="ARBA00012438"/>
    </source>
</evidence>
<dbReference type="InterPro" id="IPR003594">
    <property type="entry name" value="HATPase_dom"/>
</dbReference>
<dbReference type="InterPro" id="IPR039506">
    <property type="entry name" value="SPOB_a"/>
</dbReference>
<sequence length="545" mass="60370">MKNKNKRFLRVSIQLKILGLVISLLLLIVGILTATFIYFDYQEGIDRAEEVASQTAKTLSYMPVVQETLMTGDRMADTALVVENLQKDTKVTGIVISSRDTAIIEQAPERVTDRLARAPEENEALVFGNSYVVSIGEGADRLLAGVAPIYVDYGDYLKVEGTVTVIFEMSVIFESLLRGMKLIFMAAFIALVFGILGSWLLASDIRRDTLGLEPKEIASLYRDRTALFQSIRDGLIGVDQDEQITAINKAAKKMLDIHEWVKGKSLREVLASDSVYGAFHQLAERGTTEFEHNGKTLVVHSEPIFNDSKKVGTVFNILDKTDIREMAVTLTEVKQYSEDLRAQTHEFKNKLYVLLGLLQLGKTEEAVTFITEESAGQQSQANVILSNILDEKVQAILLGKSAKASEQKVKFQVSADSTLEPLPESIDLLPLLIILGNLIDNAFDAVKQQTDREVSFFSTDIGNDVLFEVTDNGAGIPPDRLPHVFIKGYSDKGEDRGYGLFNVEQELEKLGGGIEVESEPGEGTTFTVYIPKKQRETEKRKGEAG</sequence>
<keyword evidence="16" id="KW-1185">Reference proteome</keyword>
<evidence type="ECO:0000256" key="5">
    <source>
        <dbReference type="ARBA" id="ARBA00022553"/>
    </source>
</evidence>
<evidence type="ECO:0000256" key="12">
    <source>
        <dbReference type="ARBA" id="ARBA00023012"/>
    </source>
</evidence>
<dbReference type="InterPro" id="IPR029151">
    <property type="entry name" value="Sensor-like_sf"/>
</dbReference>
<dbReference type="GO" id="GO:0005524">
    <property type="term" value="F:ATP binding"/>
    <property type="evidence" value="ECO:0007669"/>
    <property type="project" value="UniProtKB-KW"/>
</dbReference>
<dbReference type="SMART" id="SM00387">
    <property type="entry name" value="HATPase_c"/>
    <property type="match status" value="1"/>
</dbReference>
<dbReference type="SUPFAM" id="SSF55874">
    <property type="entry name" value="ATPase domain of HSP90 chaperone/DNA topoisomerase II/histidine kinase"/>
    <property type="match status" value="1"/>
</dbReference>
<keyword evidence="12" id="KW-0902">Two-component regulatory system</keyword>
<keyword evidence="7 13" id="KW-0812">Transmembrane</keyword>
<dbReference type="InterPro" id="IPR035965">
    <property type="entry name" value="PAS-like_dom_sf"/>
</dbReference>
<dbReference type="SUPFAM" id="SSF55785">
    <property type="entry name" value="PYP-like sensor domain (PAS domain)"/>
    <property type="match status" value="1"/>
</dbReference>
<evidence type="ECO:0000256" key="10">
    <source>
        <dbReference type="ARBA" id="ARBA00022840"/>
    </source>
</evidence>
<accession>A0A1Q2L3M0</accession>
<comment type="subcellular location">
    <subcellularLocation>
        <location evidence="2">Cell membrane</location>
        <topology evidence="2">Multi-pass membrane protein</topology>
    </subcellularLocation>
</comment>
<evidence type="ECO:0000256" key="4">
    <source>
        <dbReference type="ARBA" id="ARBA00022475"/>
    </source>
</evidence>
<keyword evidence="13" id="KW-0472">Membrane</keyword>
<evidence type="ECO:0000259" key="14">
    <source>
        <dbReference type="PROSITE" id="PS50109"/>
    </source>
</evidence>
<dbReference type="PANTHER" id="PTHR43547:SF3">
    <property type="entry name" value="SENSOR PROTEIN CITS"/>
    <property type="match status" value="1"/>
</dbReference>
<dbReference type="KEGG" id="pmar:B0X71_03165"/>
<evidence type="ECO:0000256" key="7">
    <source>
        <dbReference type="ARBA" id="ARBA00022692"/>
    </source>
</evidence>
<dbReference type="EMBL" id="CP019640">
    <property type="protein sequence ID" value="AQQ54974.1"/>
    <property type="molecule type" value="Genomic_DNA"/>
</dbReference>
<evidence type="ECO:0000313" key="15">
    <source>
        <dbReference type="EMBL" id="AQQ54974.1"/>
    </source>
</evidence>
<dbReference type="GO" id="GO:0000155">
    <property type="term" value="F:phosphorelay sensor kinase activity"/>
    <property type="evidence" value="ECO:0007669"/>
    <property type="project" value="InterPro"/>
</dbReference>
<dbReference type="Pfam" id="PF02518">
    <property type="entry name" value="HATPase_c"/>
    <property type="match status" value="1"/>
</dbReference>
<keyword evidence="6" id="KW-0808">Transferase</keyword>
<dbReference type="PROSITE" id="PS50109">
    <property type="entry name" value="HIS_KIN"/>
    <property type="match status" value="1"/>
</dbReference>
<dbReference type="PRINTS" id="PR00344">
    <property type="entry name" value="BCTRLSENSOR"/>
</dbReference>
<dbReference type="Gene3D" id="3.30.450.20">
    <property type="entry name" value="PAS domain"/>
    <property type="match status" value="2"/>
</dbReference>
<dbReference type="InterPro" id="IPR016120">
    <property type="entry name" value="Sig_transdc_His_kin_SpoOB"/>
</dbReference>
<protein>
    <recommendedName>
        <fullName evidence="3">histidine kinase</fullName>
        <ecNumber evidence="3">2.7.13.3</ecNumber>
    </recommendedName>
</protein>
<comment type="catalytic activity">
    <reaction evidence="1">
        <text>ATP + protein L-histidine = ADP + protein N-phospho-L-histidine.</text>
        <dbReference type="EC" id="2.7.13.3"/>
    </reaction>
</comment>
<gene>
    <name evidence="15" type="ORF">B0X71_03165</name>
</gene>
<keyword evidence="4" id="KW-1003">Cell membrane</keyword>
<dbReference type="AlphaFoldDB" id="A0A1Q2L3M0"/>
<name>A0A1Q2L3M0_9BACL</name>
<dbReference type="Gene3D" id="1.10.287.130">
    <property type="match status" value="1"/>
</dbReference>
<dbReference type="InterPro" id="IPR004358">
    <property type="entry name" value="Sig_transdc_His_kin-like_C"/>
</dbReference>
<keyword evidence="8" id="KW-0547">Nucleotide-binding</keyword>
<dbReference type="Proteomes" id="UP000188184">
    <property type="component" value="Chromosome"/>
</dbReference>
<keyword evidence="10" id="KW-0067">ATP-binding</keyword>
<dbReference type="InterPro" id="IPR005467">
    <property type="entry name" value="His_kinase_dom"/>
</dbReference>
<dbReference type="SUPFAM" id="SSF55890">
    <property type="entry name" value="Sporulation response regulatory protein Spo0B"/>
    <property type="match status" value="1"/>
</dbReference>
<feature type="transmembrane region" description="Helical" evidence="13">
    <location>
        <begin position="17"/>
        <end position="39"/>
    </location>
</feature>
<evidence type="ECO:0000256" key="8">
    <source>
        <dbReference type="ARBA" id="ARBA00022741"/>
    </source>
</evidence>
<dbReference type="GO" id="GO:0005886">
    <property type="term" value="C:plasma membrane"/>
    <property type="evidence" value="ECO:0007669"/>
    <property type="project" value="UniProtKB-SubCell"/>
</dbReference>
<reference evidence="15 16" key="1">
    <citation type="submission" date="2017-02" db="EMBL/GenBank/DDBJ databases">
        <title>The complete genomic sequence of a novel cold adapted crude oil-degrading bacterium Planococcus qaidamina Y42.</title>
        <authorList>
            <person name="Yang R."/>
        </authorList>
    </citation>
    <scope>NUCLEOTIDE SEQUENCE [LARGE SCALE GENOMIC DNA]</scope>
    <source>
        <strain evidence="15 16">Y42</strain>
    </source>
</reference>
<dbReference type="Pfam" id="PF14689">
    <property type="entry name" value="SPOB_a"/>
    <property type="match status" value="1"/>
</dbReference>
<evidence type="ECO:0000313" key="16">
    <source>
        <dbReference type="Proteomes" id="UP000188184"/>
    </source>
</evidence>
<keyword evidence="11 13" id="KW-1133">Transmembrane helix</keyword>
<dbReference type="SUPFAM" id="SSF103190">
    <property type="entry name" value="Sensory domain-like"/>
    <property type="match status" value="1"/>
</dbReference>
<keyword evidence="9" id="KW-0418">Kinase</keyword>
<dbReference type="Gene3D" id="3.30.565.10">
    <property type="entry name" value="Histidine kinase-like ATPase, C-terminal domain"/>
    <property type="match status" value="1"/>
</dbReference>
<evidence type="ECO:0000256" key="2">
    <source>
        <dbReference type="ARBA" id="ARBA00004651"/>
    </source>
</evidence>
<proteinExistence type="predicted"/>
<dbReference type="EC" id="2.7.13.3" evidence="3"/>